<dbReference type="eggNOG" id="arCOG04009">
    <property type="taxonomic scope" value="Archaea"/>
</dbReference>
<dbReference type="EMBL" id="CP003316">
    <property type="protein sequence ID" value="AFA39971.1"/>
    <property type="molecule type" value="Genomic_DNA"/>
</dbReference>
<keyword evidence="2" id="KW-1185">Reference proteome</keyword>
<evidence type="ECO:0000313" key="1">
    <source>
        <dbReference type="EMBL" id="AFA39971.1"/>
    </source>
</evidence>
<dbReference type="AlphaFoldDB" id="H6QCK3"/>
<dbReference type="STRING" id="698757.Pogu_1944"/>
<dbReference type="KEGG" id="pog:Pogu_1944"/>
<reference evidence="1 2" key="1">
    <citation type="journal article" date="2012" name="Stand. Genomic Sci.">
        <title>Complete genome sequence of Pyrobaculum oguniense.</title>
        <authorList>
            <person name="Bernick D.L."/>
            <person name="Karplus K."/>
            <person name="Lui L.M."/>
            <person name="Coker J.K."/>
            <person name="Murphy J.N."/>
            <person name="Chan P.P."/>
            <person name="Cozen A.E."/>
            <person name="Lowe T.M."/>
        </authorList>
    </citation>
    <scope>NUCLEOTIDE SEQUENCE [LARGE SCALE GENOMIC DNA]</scope>
    <source>
        <strain evidence="1 2">TE7</strain>
    </source>
</reference>
<dbReference type="Proteomes" id="UP000009062">
    <property type="component" value="Chromosome"/>
</dbReference>
<evidence type="ECO:0000313" key="2">
    <source>
        <dbReference type="Proteomes" id="UP000009062"/>
    </source>
</evidence>
<protein>
    <submittedName>
        <fullName evidence="1">Uncharacterized protein</fullName>
    </submittedName>
</protein>
<name>H6QCK3_PYROT</name>
<dbReference type="HOGENOM" id="CLU_2949452_0_0_2"/>
<sequence>MVEAVEAKIEEFESAEACFTSVTFGDVCVKVSPLKAKVPRARQAVCKEAEPRSAHLRGR</sequence>
<gene>
    <name evidence="1" type="ordered locus">Pogu_1944</name>
</gene>
<proteinExistence type="predicted"/>
<accession>H6QCK3</accession>
<organism evidence="1 2">
    <name type="scientific">Pyrobaculum oguniense (strain DSM 13380 / JCM 10595 / TE7)</name>
    <dbReference type="NCBI Taxonomy" id="698757"/>
    <lineage>
        <taxon>Archaea</taxon>
        <taxon>Thermoproteota</taxon>
        <taxon>Thermoprotei</taxon>
        <taxon>Thermoproteales</taxon>
        <taxon>Thermoproteaceae</taxon>
        <taxon>Pyrobaculum</taxon>
    </lineage>
</organism>